<evidence type="ECO:0000313" key="6">
    <source>
        <dbReference type="EMBL" id="PCH34252.1"/>
    </source>
</evidence>
<gene>
    <name evidence="6" type="ORF">WOLCODRAFT_22559</name>
</gene>
<name>A0A2H3IW84_WOLCO</name>
<evidence type="ECO:0000256" key="2">
    <source>
        <dbReference type="ARBA" id="ARBA00023002"/>
    </source>
</evidence>
<dbReference type="InterPro" id="IPR011032">
    <property type="entry name" value="GroES-like_sf"/>
</dbReference>
<evidence type="ECO:0000256" key="4">
    <source>
        <dbReference type="ARBA" id="ARBA00070796"/>
    </source>
</evidence>
<evidence type="ECO:0000256" key="3">
    <source>
        <dbReference type="ARBA" id="ARBA00043088"/>
    </source>
</evidence>
<accession>A0A2H3IW84</accession>
<dbReference type="InterPro" id="IPR013154">
    <property type="entry name" value="ADH-like_N"/>
</dbReference>
<protein>
    <recommendedName>
        <fullName evidence="4">Probable quinone oxidoreductase</fullName>
    </recommendedName>
    <alternativeName>
        <fullName evidence="3">NADPH:quinone reductase</fullName>
    </alternativeName>
</protein>
<dbReference type="InterPro" id="IPR020843">
    <property type="entry name" value="ER"/>
</dbReference>
<dbReference type="GO" id="GO:0005829">
    <property type="term" value="C:cytosol"/>
    <property type="evidence" value="ECO:0007669"/>
    <property type="project" value="TreeGrafter"/>
</dbReference>
<evidence type="ECO:0000259" key="5">
    <source>
        <dbReference type="SMART" id="SM00829"/>
    </source>
</evidence>
<dbReference type="EMBL" id="KB467831">
    <property type="protein sequence ID" value="PCH34252.1"/>
    <property type="molecule type" value="Genomic_DNA"/>
</dbReference>
<dbReference type="InterPro" id="IPR047618">
    <property type="entry name" value="QOR-like"/>
</dbReference>
<feature type="domain" description="Enoyl reductase (ER)" evidence="5">
    <location>
        <begin position="16"/>
        <end position="339"/>
    </location>
</feature>
<dbReference type="Pfam" id="PF00107">
    <property type="entry name" value="ADH_zinc_N"/>
    <property type="match status" value="1"/>
</dbReference>
<dbReference type="FunFam" id="3.40.50.720:FF:000053">
    <property type="entry name" value="Quinone oxidoreductase 1"/>
    <property type="match status" value="1"/>
</dbReference>
<keyword evidence="2" id="KW-0560">Oxidoreductase</keyword>
<dbReference type="SUPFAM" id="SSF50129">
    <property type="entry name" value="GroES-like"/>
    <property type="match status" value="1"/>
</dbReference>
<proteinExistence type="predicted"/>
<organism evidence="6 7">
    <name type="scientific">Wolfiporia cocos (strain MD-104)</name>
    <name type="common">Brown rot fungus</name>
    <dbReference type="NCBI Taxonomy" id="742152"/>
    <lineage>
        <taxon>Eukaryota</taxon>
        <taxon>Fungi</taxon>
        <taxon>Dikarya</taxon>
        <taxon>Basidiomycota</taxon>
        <taxon>Agaricomycotina</taxon>
        <taxon>Agaricomycetes</taxon>
        <taxon>Polyporales</taxon>
        <taxon>Phaeolaceae</taxon>
        <taxon>Wolfiporia</taxon>
    </lineage>
</organism>
<dbReference type="AlphaFoldDB" id="A0A2H3IW84"/>
<dbReference type="GO" id="GO:0035925">
    <property type="term" value="F:mRNA 3'-UTR AU-rich region binding"/>
    <property type="evidence" value="ECO:0007669"/>
    <property type="project" value="TreeGrafter"/>
</dbReference>
<keyword evidence="7" id="KW-1185">Reference proteome</keyword>
<keyword evidence="1" id="KW-0521">NADP</keyword>
<dbReference type="Proteomes" id="UP000218811">
    <property type="component" value="Unassembled WGS sequence"/>
</dbReference>
<dbReference type="PANTHER" id="PTHR48106:SF13">
    <property type="entry name" value="QUINONE OXIDOREDUCTASE-RELATED"/>
    <property type="match status" value="1"/>
</dbReference>
<dbReference type="OrthoDB" id="48317at2759"/>
<dbReference type="STRING" id="742152.A0A2H3IW84"/>
<dbReference type="PANTHER" id="PTHR48106">
    <property type="entry name" value="QUINONE OXIDOREDUCTASE PIG3-RELATED"/>
    <property type="match status" value="1"/>
</dbReference>
<dbReference type="SMART" id="SM00829">
    <property type="entry name" value="PKS_ER"/>
    <property type="match status" value="1"/>
</dbReference>
<dbReference type="OMA" id="KGMTAHY"/>
<dbReference type="CDD" id="cd05286">
    <property type="entry name" value="QOR2"/>
    <property type="match status" value="1"/>
</dbReference>
<dbReference type="InterPro" id="IPR013149">
    <property type="entry name" value="ADH-like_C"/>
</dbReference>
<dbReference type="InterPro" id="IPR036291">
    <property type="entry name" value="NAD(P)-bd_dom_sf"/>
</dbReference>
<dbReference type="GO" id="GO:0070402">
    <property type="term" value="F:NADPH binding"/>
    <property type="evidence" value="ECO:0007669"/>
    <property type="project" value="TreeGrafter"/>
</dbReference>
<evidence type="ECO:0000256" key="1">
    <source>
        <dbReference type="ARBA" id="ARBA00022857"/>
    </source>
</evidence>
<dbReference type="Gene3D" id="3.90.180.10">
    <property type="entry name" value="Medium-chain alcohol dehydrogenases, catalytic domain"/>
    <property type="match status" value="1"/>
</dbReference>
<dbReference type="GO" id="GO:0003960">
    <property type="term" value="F:quinone reductase (NADPH) activity"/>
    <property type="evidence" value="ECO:0007669"/>
    <property type="project" value="InterPro"/>
</dbReference>
<dbReference type="Pfam" id="PF08240">
    <property type="entry name" value="ADH_N"/>
    <property type="match status" value="1"/>
</dbReference>
<dbReference type="Gene3D" id="3.40.50.720">
    <property type="entry name" value="NAD(P)-binding Rossmann-like Domain"/>
    <property type="match status" value="1"/>
</dbReference>
<evidence type="ECO:0000313" key="7">
    <source>
        <dbReference type="Proteomes" id="UP000218811"/>
    </source>
</evidence>
<reference evidence="6 7" key="1">
    <citation type="journal article" date="2012" name="Science">
        <title>The Paleozoic origin of enzymatic lignin decomposition reconstructed from 31 fungal genomes.</title>
        <authorList>
            <person name="Floudas D."/>
            <person name="Binder M."/>
            <person name="Riley R."/>
            <person name="Barry K."/>
            <person name="Blanchette R.A."/>
            <person name="Henrissat B."/>
            <person name="Martinez A.T."/>
            <person name="Otillar R."/>
            <person name="Spatafora J.W."/>
            <person name="Yadav J.S."/>
            <person name="Aerts A."/>
            <person name="Benoit I."/>
            <person name="Boyd A."/>
            <person name="Carlson A."/>
            <person name="Copeland A."/>
            <person name="Coutinho P.M."/>
            <person name="de Vries R.P."/>
            <person name="Ferreira P."/>
            <person name="Findley K."/>
            <person name="Foster B."/>
            <person name="Gaskell J."/>
            <person name="Glotzer D."/>
            <person name="Gorecki P."/>
            <person name="Heitman J."/>
            <person name="Hesse C."/>
            <person name="Hori C."/>
            <person name="Igarashi K."/>
            <person name="Jurgens J.A."/>
            <person name="Kallen N."/>
            <person name="Kersten P."/>
            <person name="Kohler A."/>
            <person name="Kuees U."/>
            <person name="Kumar T.K.A."/>
            <person name="Kuo A."/>
            <person name="LaButti K."/>
            <person name="Larrondo L.F."/>
            <person name="Lindquist E."/>
            <person name="Ling A."/>
            <person name="Lombard V."/>
            <person name="Lucas S."/>
            <person name="Lundell T."/>
            <person name="Martin R."/>
            <person name="McLaughlin D.J."/>
            <person name="Morgenstern I."/>
            <person name="Morin E."/>
            <person name="Murat C."/>
            <person name="Nagy L.G."/>
            <person name="Nolan M."/>
            <person name="Ohm R.A."/>
            <person name="Patyshakuliyeva A."/>
            <person name="Rokas A."/>
            <person name="Ruiz-Duenas F.J."/>
            <person name="Sabat G."/>
            <person name="Salamov A."/>
            <person name="Samejima M."/>
            <person name="Schmutz J."/>
            <person name="Slot J.C."/>
            <person name="St John F."/>
            <person name="Stenlid J."/>
            <person name="Sun H."/>
            <person name="Sun S."/>
            <person name="Syed K."/>
            <person name="Tsang A."/>
            <person name="Wiebenga A."/>
            <person name="Young D."/>
            <person name="Pisabarro A."/>
            <person name="Eastwood D.C."/>
            <person name="Martin F."/>
            <person name="Cullen D."/>
            <person name="Grigoriev I.V."/>
            <person name="Hibbett D.S."/>
        </authorList>
    </citation>
    <scope>NUCLEOTIDE SEQUENCE [LARGE SCALE GENOMIC DNA]</scope>
    <source>
        <strain evidence="6 7">MD-104</strain>
    </source>
</reference>
<dbReference type="SUPFAM" id="SSF51735">
    <property type="entry name" value="NAD(P)-binding Rossmann-fold domains"/>
    <property type="match status" value="1"/>
</dbReference>
<sequence length="344" mass="37241">MSFPKTIQAIAIEKNGDVDVIEKRTVAFPEHIPGNIVIKVHYGGVNFIDTYYRKGLYPAKSFPLTLGMEGSGTIAALPTDEKVLNDEQFKKRGFKVGDKVAFLNLGAHAEYASVPWVKVYSVPESVSLLTAGAALLQGLTAITFATESYNIKKGDFVFIHTVAGGLGLILSQIAKARGAIVVGTTSTPEKAEIARKHGADHVILYPTENTVERTLEITGGEGVHVVYDGVGKDTFEDDFKLLRRKGTLVAVGNASGPVEPFAPLKLVEKNLAILRPAMFNYVVTPEESLYYGTELYKLIANGTLKITVYNEYPFTSEGARNAQSDLATRGGKTVGKLVIKLTEN</sequence>